<organism evidence="1">
    <name type="scientific">Solanum chilense</name>
    <name type="common">Tomato</name>
    <name type="synonym">Lycopersicon chilense</name>
    <dbReference type="NCBI Taxonomy" id="4083"/>
    <lineage>
        <taxon>Eukaryota</taxon>
        <taxon>Viridiplantae</taxon>
        <taxon>Streptophyta</taxon>
        <taxon>Embryophyta</taxon>
        <taxon>Tracheophyta</taxon>
        <taxon>Spermatophyta</taxon>
        <taxon>Magnoliopsida</taxon>
        <taxon>eudicotyledons</taxon>
        <taxon>Gunneridae</taxon>
        <taxon>Pentapetalae</taxon>
        <taxon>asterids</taxon>
        <taxon>lamiids</taxon>
        <taxon>Solanales</taxon>
        <taxon>Solanaceae</taxon>
        <taxon>Solanoideae</taxon>
        <taxon>Solaneae</taxon>
        <taxon>Solanum</taxon>
        <taxon>Solanum subgen. Lycopersicon</taxon>
    </lineage>
</organism>
<sequence>MPSWSLGSTHARTTLGVSCQHRTWTTNRERRRRAWHVINSLGQHARLDDVGRGMIAWSLKNKYGQHTQSGDIDRCMPSSPLGSTHNRMTLGVAFHHRPWEAHRSDLGKRTRLDDVGRGMLSSPMIKHTIE</sequence>
<dbReference type="PANTHER" id="PTHR33187:SF11">
    <property type="entry name" value="AMINOTRANSFERASE-LIKE PLANT MOBILE DOMAIN-CONTAINING PROTEIN"/>
    <property type="match status" value="1"/>
</dbReference>
<dbReference type="EMBL" id="RXGB01008067">
    <property type="protein sequence ID" value="TMW84952.1"/>
    <property type="molecule type" value="Genomic_DNA"/>
</dbReference>
<comment type="caution">
    <text evidence="1">The sequence shown here is derived from an EMBL/GenBank/DDBJ whole genome shotgun (WGS) entry which is preliminary data.</text>
</comment>
<accession>A0A6N2AR63</accession>
<gene>
    <name evidence="1" type="ORF">EJD97_024077</name>
</gene>
<reference evidence="1" key="1">
    <citation type="submission" date="2019-05" db="EMBL/GenBank/DDBJ databases">
        <title>The de novo reference genome and transcriptome assemblies of the wild tomato species Solanum chilense.</title>
        <authorList>
            <person name="Stam R."/>
            <person name="Nosenko T."/>
            <person name="Hoerger A.C."/>
            <person name="Stephan W."/>
            <person name="Seidel M.A."/>
            <person name="Kuhn J.M.M."/>
            <person name="Haberer G."/>
            <person name="Tellier A."/>
        </authorList>
    </citation>
    <scope>NUCLEOTIDE SEQUENCE</scope>
    <source>
        <tissue evidence="1">Mature leaves</tissue>
    </source>
</reference>
<dbReference type="AlphaFoldDB" id="A0A6N2AR63"/>
<protein>
    <submittedName>
        <fullName evidence="1">Uncharacterized protein</fullName>
    </submittedName>
</protein>
<dbReference type="PANTHER" id="PTHR33187">
    <property type="entry name" value="WU:FI09B08"/>
    <property type="match status" value="1"/>
</dbReference>
<name>A0A6N2AR63_SOLCI</name>
<evidence type="ECO:0000313" key="1">
    <source>
        <dbReference type="EMBL" id="TMW84952.1"/>
    </source>
</evidence>
<proteinExistence type="predicted"/>